<feature type="domain" description="PucR C-terminal helix-turn-helix" evidence="1">
    <location>
        <begin position="485"/>
        <end position="541"/>
    </location>
</feature>
<evidence type="ECO:0000259" key="1">
    <source>
        <dbReference type="Pfam" id="PF13556"/>
    </source>
</evidence>
<proteinExistence type="predicted"/>
<keyword evidence="3" id="KW-1185">Reference proteome</keyword>
<dbReference type="Gene3D" id="1.10.10.2840">
    <property type="entry name" value="PucR C-terminal helix-turn-helix domain"/>
    <property type="match status" value="1"/>
</dbReference>
<evidence type="ECO:0000313" key="2">
    <source>
        <dbReference type="EMBL" id="TFD81699.1"/>
    </source>
</evidence>
<dbReference type="AlphaFoldDB" id="A0A4Y8KQZ8"/>
<dbReference type="OrthoDB" id="3190266at2"/>
<evidence type="ECO:0000313" key="3">
    <source>
        <dbReference type="Proteomes" id="UP000298218"/>
    </source>
</evidence>
<dbReference type="Proteomes" id="UP000298218">
    <property type="component" value="Unassembled WGS sequence"/>
</dbReference>
<reference evidence="2 3" key="1">
    <citation type="submission" date="2019-03" db="EMBL/GenBank/DDBJ databases">
        <title>Genomics of glacier-inhabiting Cryobacterium strains.</title>
        <authorList>
            <person name="Liu Q."/>
            <person name="Xin Y.-H."/>
        </authorList>
    </citation>
    <scope>NUCLEOTIDE SEQUENCE [LARGE SCALE GENOMIC DNA]</scope>
    <source>
        <strain evidence="2 3">CGMCC 1.4292</strain>
    </source>
</reference>
<dbReference type="PANTHER" id="PTHR33744:SF17">
    <property type="entry name" value="CONSERVED PROTEIN"/>
    <property type="match status" value="1"/>
</dbReference>
<sequence>MNYQKVREPATVSLPLLAEVCRSFGPDILSLVEDPAEERTPVAGCVLYDRFAPPTPFPGAIALAVGLDLADDQLPERLRDLAAAGYLGLVYKQHGRPDAGLRSMARSNGVALLRASDAVPWDQLTEILTAAIIPHGASVRTLVDILPGDLFALANTVASLTGGAVAIADPEQTVLAYSTLPGQPIDDTRRNSILQLHVPHSEQNDLDYRRVHAARDVVSVAPGAQSLTRSAAAIRAGSVVLGSLWVIDADNDHDPQTARLLLEAANVAALHLLHRRTHSASGRDRQISLVRPLLFEPDRAELSATQLGIAAESVRIVALTAGGPTGSAPAALQASLLVFDTVRTACAVWLPTAVCGLADNVVYIVLPQSATASFAFQREAILRITHHARRLHGRPILAGFGRTTPIGAVPESRADAEVVLAALLRDVEEGRLRVDSDDIVADQQSLGPRLQLRQICADLRAAGHLPGADATRISDHDSRKKTAFAETIRTYLDCDANAIETARRLGLHANTVRYRLSRVESLFGVRLDDPDSRLLLWLQLWAQGN</sequence>
<dbReference type="InterPro" id="IPR051448">
    <property type="entry name" value="CdaR-like_regulators"/>
</dbReference>
<dbReference type="PANTHER" id="PTHR33744">
    <property type="entry name" value="CARBOHYDRATE DIACID REGULATOR"/>
    <property type="match status" value="1"/>
</dbReference>
<dbReference type="Pfam" id="PF13556">
    <property type="entry name" value="HTH_30"/>
    <property type="match status" value="1"/>
</dbReference>
<dbReference type="EMBL" id="SOHQ01000007">
    <property type="protein sequence ID" value="TFD81699.1"/>
    <property type="molecule type" value="Genomic_DNA"/>
</dbReference>
<dbReference type="RefSeq" id="WP_134172504.1">
    <property type="nucleotide sequence ID" value="NZ_SODI01000001.1"/>
</dbReference>
<comment type="caution">
    <text evidence="2">The sequence shown here is derived from an EMBL/GenBank/DDBJ whole genome shotgun (WGS) entry which is preliminary data.</text>
</comment>
<organism evidence="2 3">
    <name type="scientific">Cryobacterium psychrophilum</name>
    <dbReference type="NCBI Taxonomy" id="41988"/>
    <lineage>
        <taxon>Bacteria</taxon>
        <taxon>Bacillati</taxon>
        <taxon>Actinomycetota</taxon>
        <taxon>Actinomycetes</taxon>
        <taxon>Micrococcales</taxon>
        <taxon>Microbacteriaceae</taxon>
        <taxon>Cryobacterium</taxon>
    </lineage>
</organism>
<dbReference type="InterPro" id="IPR025736">
    <property type="entry name" value="PucR_C-HTH_dom"/>
</dbReference>
<gene>
    <name evidence="2" type="ORF">E3T53_01455</name>
</gene>
<dbReference type="InterPro" id="IPR042070">
    <property type="entry name" value="PucR_C-HTH_sf"/>
</dbReference>
<name>A0A4Y8KQZ8_9MICO</name>
<accession>A0A4Y8KQZ8</accession>
<protein>
    <submittedName>
        <fullName evidence="2">PucR family transcriptional regulator</fullName>
    </submittedName>
</protein>